<dbReference type="GO" id="GO:0016787">
    <property type="term" value="F:hydrolase activity"/>
    <property type="evidence" value="ECO:0007669"/>
    <property type="project" value="UniProtKB-KW"/>
</dbReference>
<dbReference type="EC" id="3.4.-.-" evidence="2"/>
<gene>
    <name evidence="2" type="ORF">ACFFJ8_10485</name>
</gene>
<dbReference type="Gene3D" id="3.40.50.1820">
    <property type="entry name" value="alpha/beta hydrolase"/>
    <property type="match status" value="1"/>
</dbReference>
<dbReference type="InterPro" id="IPR050261">
    <property type="entry name" value="FrsA_esterase"/>
</dbReference>
<dbReference type="PANTHER" id="PTHR22946">
    <property type="entry name" value="DIENELACTONE HYDROLASE DOMAIN-CONTAINING PROTEIN-RELATED"/>
    <property type="match status" value="1"/>
</dbReference>
<evidence type="ECO:0000313" key="3">
    <source>
        <dbReference type="Proteomes" id="UP001589818"/>
    </source>
</evidence>
<organism evidence="2 3">
    <name type="scientific">Paenibacillus mendelii</name>
    <dbReference type="NCBI Taxonomy" id="206163"/>
    <lineage>
        <taxon>Bacteria</taxon>
        <taxon>Bacillati</taxon>
        <taxon>Bacillota</taxon>
        <taxon>Bacilli</taxon>
        <taxon>Bacillales</taxon>
        <taxon>Paenibacillaceae</taxon>
        <taxon>Paenibacillus</taxon>
    </lineage>
</organism>
<name>A0ABV6J7H3_9BACL</name>
<dbReference type="RefSeq" id="WP_204821216.1">
    <property type="nucleotide sequence ID" value="NZ_JANHOF010000011.1"/>
</dbReference>
<dbReference type="Proteomes" id="UP001589818">
    <property type="component" value="Unassembled WGS sequence"/>
</dbReference>
<dbReference type="InterPro" id="IPR029058">
    <property type="entry name" value="AB_hydrolase_fold"/>
</dbReference>
<sequence>MSSQQFFGPWDMESLIKAPAVQWETIEHYPTYTLKQLYYENEQYNGESTRVFAYYAVPLEAAEPLPAMVLVHGGAGKAFPEWAGQWAERGYASIAMDLFGNGPSGERMSDGGPSQTDNSLFLELAADSLTRMWSYHAVAAVIRAISLLSSQPEVDGSRIGLMGISWGGYLSEIVSGLDSRPAFAMTAYAAGYYRQGSCWMDILSTLDESQQKLWDQTFDIVPYIGQSTMPMLWATWTNDPCFYLDNWAMTYRQAQGQATLRLLKDWDHNYEVPWGTREFFIYADSHVNGGRSLPRIRSTGEDQMTAWAEFEKGERIRKATFLHTADNGSSPSRRWEETPAELDPASCLVSSRIPADTTMYCFNLEDEFGHIISTDLIML</sequence>
<keyword evidence="3" id="KW-1185">Reference proteome</keyword>
<dbReference type="InterPro" id="IPR008391">
    <property type="entry name" value="AXE1_dom"/>
</dbReference>
<accession>A0ABV6J7H3</accession>
<evidence type="ECO:0000313" key="2">
    <source>
        <dbReference type="EMBL" id="MFC0391791.1"/>
    </source>
</evidence>
<comment type="caution">
    <text evidence="2">The sequence shown here is derived from an EMBL/GenBank/DDBJ whole genome shotgun (WGS) entry which is preliminary data.</text>
</comment>
<protein>
    <submittedName>
        <fullName evidence="2">Alpha/beta hydrolase family protein</fullName>
        <ecNumber evidence="2">3.4.-.-</ecNumber>
    </submittedName>
</protein>
<dbReference type="EMBL" id="JBHLVF010000012">
    <property type="protein sequence ID" value="MFC0391791.1"/>
    <property type="molecule type" value="Genomic_DNA"/>
</dbReference>
<proteinExistence type="predicted"/>
<keyword evidence="2" id="KW-0378">Hydrolase</keyword>
<dbReference type="Pfam" id="PF05448">
    <property type="entry name" value="AXE1"/>
    <property type="match status" value="1"/>
</dbReference>
<evidence type="ECO:0000259" key="1">
    <source>
        <dbReference type="Pfam" id="PF05448"/>
    </source>
</evidence>
<feature type="domain" description="Acetyl xylan esterase" evidence="1">
    <location>
        <begin position="47"/>
        <end position="188"/>
    </location>
</feature>
<reference evidence="2 3" key="1">
    <citation type="submission" date="2024-09" db="EMBL/GenBank/DDBJ databases">
        <authorList>
            <person name="Sun Q."/>
            <person name="Mori K."/>
        </authorList>
    </citation>
    <scope>NUCLEOTIDE SEQUENCE [LARGE SCALE GENOMIC DNA]</scope>
    <source>
        <strain evidence="2 3">CCM 4839</strain>
    </source>
</reference>
<dbReference type="SUPFAM" id="SSF53474">
    <property type="entry name" value="alpha/beta-Hydrolases"/>
    <property type="match status" value="1"/>
</dbReference>